<feature type="compositionally biased region" description="Acidic residues" evidence="2">
    <location>
        <begin position="761"/>
        <end position="788"/>
    </location>
</feature>
<feature type="region of interest" description="Disordered" evidence="2">
    <location>
        <begin position="65"/>
        <end position="111"/>
    </location>
</feature>
<evidence type="ECO:0000256" key="2">
    <source>
        <dbReference type="SAM" id="MobiDB-lite"/>
    </source>
</evidence>
<protein>
    <recommendedName>
        <fullName evidence="3">FAR1 domain-containing protein</fullName>
    </recommendedName>
</protein>
<feature type="region of interest" description="Disordered" evidence="2">
    <location>
        <begin position="1"/>
        <end position="46"/>
    </location>
</feature>
<dbReference type="AlphaFoldDB" id="A0A6A7BAJ1"/>
<proteinExistence type="predicted"/>
<evidence type="ECO:0000313" key="4">
    <source>
        <dbReference type="EMBL" id="KAF2852373.1"/>
    </source>
</evidence>
<gene>
    <name evidence="4" type="ORF">T440DRAFT_497884</name>
</gene>
<organism evidence="4 5">
    <name type="scientific">Plenodomus tracheiphilus IPT5</name>
    <dbReference type="NCBI Taxonomy" id="1408161"/>
    <lineage>
        <taxon>Eukaryota</taxon>
        <taxon>Fungi</taxon>
        <taxon>Dikarya</taxon>
        <taxon>Ascomycota</taxon>
        <taxon>Pezizomycotina</taxon>
        <taxon>Dothideomycetes</taxon>
        <taxon>Pleosporomycetidae</taxon>
        <taxon>Pleosporales</taxon>
        <taxon>Pleosporineae</taxon>
        <taxon>Leptosphaeriaceae</taxon>
        <taxon>Plenodomus</taxon>
    </lineage>
</organism>
<feature type="compositionally biased region" description="Basic and acidic residues" evidence="2">
    <location>
        <begin position="1"/>
        <end position="10"/>
    </location>
</feature>
<dbReference type="GO" id="GO:0008168">
    <property type="term" value="F:methyltransferase activity"/>
    <property type="evidence" value="ECO:0007669"/>
    <property type="project" value="TreeGrafter"/>
</dbReference>
<sequence length="899" mass="99856">MTTPEPRRDPTIPTSTAATGAPSSSTIGTAENTPNAPVATTTVGTTVDATDTPLVATAEAAENVVSEAEPSEALSEGPSETAQHINPVVTAGTDTTSADSDSTFGEDDQVSDTTSISSTIWKHRYENGRRYHVFREGEYWGPNDEMQQDQLDIAHHMFLILLGQKLHLAPVTAPKRILDLGCGTGIWCMDMADEHPAAEVTGLDLSPIQPSFTPPNCKFEIDDVTSLWTYPAAHFDFINIRSLYGSIADWPALYAQIFNGLEPGGYLHQLEMSIQFKSDDGTLTPDHPLSQWSDIFHEASKKFGKSFYEVWNLSKYIKNQGFQDVVERVYKVPVNGWPSDPHMKELGRWNYLHITQGAEGWGLFLLTNVMGWTALEAQVFIAKFRNSVKERKVHAYFEVVTLIRNILGALHINMTAAFRKHLGQSTATHKPITLSQTPHHVTTARFHHDDLIYSSSSRRTDDQYGLEQQPDMRAQPAHDESHALLHAPTVAQHNNAHDNSPLSTPMTVPYISPPVTNDAAPPGDFDMLPPPPSTHASWQALHNYAQSHAAAHGYALSINTTAKNRSRIKLACVCYGLPKNTHKLTPETRVRKNRVSYKTGCKMWVDGKKQDNGTWVLRVGEAQHNHRGRASEDWAVTRKRTWGVVGGRVGVGGVTAKEEASQMSPTTKEAGETVDPALTEVELRPMAIHKLERGGLVWKIVEQEMLRKGEPGQGRDRGVGRTVEVLQTRLPGIRIFKRDVYNIRAQIRKARKAAGQQIGEGLDDSEPDDEEEEEEHEGVDEGDMDEESSMSQAAKESNLPYRNDQQPNHASITSLTIPPQIDPSLTIPHVDRSTRRLPTSVLAPSEAYEVERLRQENAELRRLLSEKTDEVKKKSIEISSLRTQADYMTLMSMADGRAR</sequence>
<dbReference type="Pfam" id="PF13489">
    <property type="entry name" value="Methyltransf_23"/>
    <property type="match status" value="1"/>
</dbReference>
<feature type="region of interest" description="Disordered" evidence="2">
    <location>
        <begin position="457"/>
        <end position="479"/>
    </location>
</feature>
<feature type="region of interest" description="Disordered" evidence="2">
    <location>
        <begin position="754"/>
        <end position="832"/>
    </location>
</feature>
<keyword evidence="5" id="KW-1185">Reference proteome</keyword>
<dbReference type="PANTHER" id="PTHR43591:SF24">
    <property type="entry name" value="2-METHOXY-6-POLYPRENYL-1,4-BENZOQUINOL METHYLASE, MITOCHONDRIAL"/>
    <property type="match status" value="1"/>
</dbReference>
<feature type="domain" description="FAR1" evidence="3">
    <location>
        <begin position="547"/>
        <end position="627"/>
    </location>
</feature>
<dbReference type="InterPro" id="IPR029063">
    <property type="entry name" value="SAM-dependent_MTases_sf"/>
</dbReference>
<dbReference type="CDD" id="cd02440">
    <property type="entry name" value="AdoMet_MTases"/>
    <property type="match status" value="1"/>
</dbReference>
<feature type="compositionally biased region" description="Low complexity" evidence="2">
    <location>
        <begin position="90"/>
        <end position="103"/>
    </location>
</feature>
<reference evidence="4" key="1">
    <citation type="submission" date="2020-01" db="EMBL/GenBank/DDBJ databases">
        <authorList>
            <consortium name="DOE Joint Genome Institute"/>
            <person name="Haridas S."/>
            <person name="Albert R."/>
            <person name="Binder M."/>
            <person name="Bloem J."/>
            <person name="Labutti K."/>
            <person name="Salamov A."/>
            <person name="Andreopoulos B."/>
            <person name="Baker S.E."/>
            <person name="Barry K."/>
            <person name="Bills G."/>
            <person name="Bluhm B.H."/>
            <person name="Cannon C."/>
            <person name="Castanera R."/>
            <person name="Culley D.E."/>
            <person name="Daum C."/>
            <person name="Ezra D."/>
            <person name="Gonzalez J.B."/>
            <person name="Henrissat B."/>
            <person name="Kuo A."/>
            <person name="Liang C."/>
            <person name="Lipzen A."/>
            <person name="Lutzoni F."/>
            <person name="Magnuson J."/>
            <person name="Mondo S."/>
            <person name="Nolan M."/>
            <person name="Ohm R."/>
            <person name="Pangilinan J."/>
            <person name="Park H.-J."/>
            <person name="Ramirez L."/>
            <person name="Alfaro M."/>
            <person name="Sun H."/>
            <person name="Tritt A."/>
            <person name="Yoshinaga Y."/>
            <person name="Zwiers L.-H."/>
            <person name="Turgeon B.G."/>
            <person name="Goodwin S.B."/>
            <person name="Spatafora J.W."/>
            <person name="Crous P.W."/>
            <person name="Grigoriev I.V."/>
        </authorList>
    </citation>
    <scope>NUCLEOTIDE SEQUENCE</scope>
    <source>
        <strain evidence="4">IPT5</strain>
    </source>
</reference>
<dbReference type="Pfam" id="PF03101">
    <property type="entry name" value="FAR1"/>
    <property type="match status" value="1"/>
</dbReference>
<feature type="compositionally biased region" description="Low complexity" evidence="2">
    <location>
        <begin position="11"/>
        <end position="46"/>
    </location>
</feature>
<keyword evidence="1" id="KW-0175">Coiled coil</keyword>
<feature type="compositionally biased region" description="Polar residues" evidence="2">
    <location>
        <begin position="803"/>
        <end position="817"/>
    </location>
</feature>
<dbReference type="SUPFAM" id="SSF53335">
    <property type="entry name" value="S-adenosyl-L-methionine-dependent methyltransferases"/>
    <property type="match status" value="1"/>
</dbReference>
<dbReference type="Proteomes" id="UP000799423">
    <property type="component" value="Unassembled WGS sequence"/>
</dbReference>
<evidence type="ECO:0000259" key="3">
    <source>
        <dbReference type="Pfam" id="PF03101"/>
    </source>
</evidence>
<feature type="coiled-coil region" evidence="1">
    <location>
        <begin position="850"/>
        <end position="877"/>
    </location>
</feature>
<dbReference type="PANTHER" id="PTHR43591">
    <property type="entry name" value="METHYLTRANSFERASE"/>
    <property type="match status" value="1"/>
</dbReference>
<dbReference type="InterPro" id="IPR004330">
    <property type="entry name" value="FAR1_DNA_bnd_dom"/>
</dbReference>
<dbReference type="EMBL" id="MU006299">
    <property type="protein sequence ID" value="KAF2852373.1"/>
    <property type="molecule type" value="Genomic_DNA"/>
</dbReference>
<name>A0A6A7BAJ1_9PLEO</name>
<dbReference type="Gene3D" id="3.40.50.150">
    <property type="entry name" value="Vaccinia Virus protein VP39"/>
    <property type="match status" value="1"/>
</dbReference>
<evidence type="ECO:0000256" key="1">
    <source>
        <dbReference type="SAM" id="Coils"/>
    </source>
</evidence>
<evidence type="ECO:0000313" key="5">
    <source>
        <dbReference type="Proteomes" id="UP000799423"/>
    </source>
</evidence>
<accession>A0A6A7BAJ1</accession>
<dbReference type="OrthoDB" id="2013972at2759"/>